<organism evidence="2 3">
    <name type="scientific">Massilia aquatica</name>
    <dbReference type="NCBI Taxonomy" id="2609000"/>
    <lineage>
        <taxon>Bacteria</taxon>
        <taxon>Pseudomonadati</taxon>
        <taxon>Pseudomonadota</taxon>
        <taxon>Betaproteobacteria</taxon>
        <taxon>Burkholderiales</taxon>
        <taxon>Oxalobacteraceae</taxon>
        <taxon>Telluria group</taxon>
        <taxon>Massilia</taxon>
    </lineage>
</organism>
<feature type="signal peptide" evidence="1">
    <location>
        <begin position="1"/>
        <end position="22"/>
    </location>
</feature>
<sequence>MHTTSLLFAVLLGGAMLPGAQAAVAAPPDPLRFTGPLMPMHGKAVKNAPYSAEAVSEQLQRLADGNEISRTSSTMNYRDSAGRTRQEIRDADGEVRSVTLYQPADGVTYILNPRQKSATRVADPSAAARAAASAAQAKVAQLRAEGKLPERRADAGEEVIVKGVERSEGDARKQFQEKVRIQIADSMAGSRIGPAMAGAFGDARWAAKAGTRELGSKEIEGIKADGKLRSYEIPAGEVGNRNAIVVAYESWYAPELKVTVYSKHTDPRSGERIYRLTNIKREEPPAALFVVPPDYTVRDVLAERARAAAGNR</sequence>
<accession>A0ABX0MB11</accession>
<keyword evidence="3" id="KW-1185">Reference proteome</keyword>
<dbReference type="Proteomes" id="UP000819052">
    <property type="component" value="Unassembled WGS sequence"/>
</dbReference>
<reference evidence="2 3" key="1">
    <citation type="submission" date="2019-09" db="EMBL/GenBank/DDBJ databases">
        <title>Taxonomy of Antarctic Massilia spp.: description of Massilia rubra sp. nov., Massilia aquatica sp. nov., Massilia mucilaginosa sp. nov., Massilia frigida sp. nov. isolated from streams, lakes and regoliths.</title>
        <authorList>
            <person name="Holochova P."/>
            <person name="Sedlacek I."/>
            <person name="Kralova S."/>
            <person name="Maslanova I."/>
            <person name="Busse H.-J."/>
            <person name="Stankova E."/>
            <person name="Vrbovska V."/>
            <person name="Kovarovic V."/>
            <person name="Bartak M."/>
            <person name="Svec P."/>
            <person name="Pantucek R."/>
        </authorList>
    </citation>
    <scope>NUCLEOTIDE SEQUENCE [LARGE SCALE GENOMIC DNA]</scope>
    <source>
        <strain evidence="2 3">CCM 8693</strain>
    </source>
</reference>
<gene>
    <name evidence="2" type="ORF">F1609_25610</name>
</gene>
<evidence type="ECO:0000313" key="3">
    <source>
        <dbReference type="Proteomes" id="UP000819052"/>
    </source>
</evidence>
<dbReference type="RefSeq" id="WP_167079485.1">
    <property type="nucleotide sequence ID" value="NZ_VVIW01000020.1"/>
</dbReference>
<name>A0ABX0MB11_9BURK</name>
<proteinExistence type="predicted"/>
<keyword evidence="1" id="KW-0732">Signal</keyword>
<dbReference type="EMBL" id="VVIW01000020">
    <property type="protein sequence ID" value="NHZ43524.1"/>
    <property type="molecule type" value="Genomic_DNA"/>
</dbReference>
<evidence type="ECO:0000256" key="1">
    <source>
        <dbReference type="SAM" id="SignalP"/>
    </source>
</evidence>
<evidence type="ECO:0000313" key="2">
    <source>
        <dbReference type="EMBL" id="NHZ43524.1"/>
    </source>
</evidence>
<feature type="chain" id="PRO_5046049798" evidence="1">
    <location>
        <begin position="23"/>
        <end position="312"/>
    </location>
</feature>
<protein>
    <submittedName>
        <fullName evidence="2">Uncharacterized protein</fullName>
    </submittedName>
</protein>
<comment type="caution">
    <text evidence="2">The sequence shown here is derived from an EMBL/GenBank/DDBJ whole genome shotgun (WGS) entry which is preliminary data.</text>
</comment>